<feature type="domain" description="4-oxalocrotonate tautomerase-like" evidence="5">
    <location>
        <begin position="2"/>
        <end position="60"/>
    </location>
</feature>
<dbReference type="InterPro" id="IPR014347">
    <property type="entry name" value="Tautomerase/MIF_sf"/>
</dbReference>
<evidence type="ECO:0000313" key="7">
    <source>
        <dbReference type="Proteomes" id="UP000238701"/>
    </source>
</evidence>
<dbReference type="Proteomes" id="UP000238701">
    <property type="component" value="Unassembled WGS sequence"/>
</dbReference>
<evidence type="ECO:0000259" key="5">
    <source>
        <dbReference type="Pfam" id="PF01361"/>
    </source>
</evidence>
<feature type="active site" description="Proton acceptor; via imino nitrogen" evidence="3">
    <location>
        <position position="2"/>
    </location>
</feature>
<evidence type="ECO:0000256" key="2">
    <source>
        <dbReference type="ARBA" id="ARBA00023235"/>
    </source>
</evidence>
<evidence type="ECO:0000256" key="3">
    <source>
        <dbReference type="PIRSR" id="PIRSR618191-1"/>
    </source>
</evidence>
<gene>
    <name evidence="6" type="primary">ywhB</name>
    <name evidence="6" type="ORF">SBA1_1040076</name>
</gene>
<accession>A0A2U3JY81</accession>
<dbReference type="InterPro" id="IPR004370">
    <property type="entry name" value="4-OT-like_dom"/>
</dbReference>
<dbReference type="Pfam" id="PF01361">
    <property type="entry name" value="Tautomerase"/>
    <property type="match status" value="1"/>
</dbReference>
<dbReference type="OrthoDB" id="5405937at2"/>
<dbReference type="PANTHER" id="PTHR35530">
    <property type="entry name" value="TAUTOMERASE-RELATED"/>
    <property type="match status" value="1"/>
</dbReference>
<dbReference type="Gene3D" id="3.30.429.10">
    <property type="entry name" value="Macrophage Migration Inhibitory Factor"/>
    <property type="match status" value="1"/>
</dbReference>
<sequence>MPLVQITMLTGRTADQKRKLAKRITDALVEEAGARREAIIVAFHEVSKESYASGGELMADKGK</sequence>
<evidence type="ECO:0000256" key="1">
    <source>
        <dbReference type="ARBA" id="ARBA00006723"/>
    </source>
</evidence>
<dbReference type="AlphaFoldDB" id="A0A2U3JY81"/>
<dbReference type="EMBL" id="OMOD01000007">
    <property type="protein sequence ID" value="SPF32308.1"/>
    <property type="molecule type" value="Genomic_DNA"/>
</dbReference>
<reference evidence="7" key="1">
    <citation type="submission" date="2018-02" db="EMBL/GenBank/DDBJ databases">
        <authorList>
            <person name="Hausmann B."/>
        </authorList>
    </citation>
    <scope>NUCLEOTIDE SEQUENCE [LARGE SCALE GENOMIC DNA]</scope>
    <source>
        <strain evidence="7">Peat soil MAG SbA1</strain>
    </source>
</reference>
<comment type="similarity">
    <text evidence="1 4">Belongs to the 4-oxalocrotonate tautomerase family.</text>
</comment>
<dbReference type="SUPFAM" id="SSF55331">
    <property type="entry name" value="Tautomerase/MIF"/>
    <property type="match status" value="1"/>
</dbReference>
<evidence type="ECO:0000256" key="4">
    <source>
        <dbReference type="RuleBase" id="RU362032"/>
    </source>
</evidence>
<keyword evidence="2 4" id="KW-0413">Isomerase</keyword>
<protein>
    <recommendedName>
        <fullName evidence="4">Tautomerase</fullName>
        <ecNumber evidence="4">5.3.2.-</ecNumber>
    </recommendedName>
</protein>
<name>A0A2U3JY81_9BACT</name>
<dbReference type="InterPro" id="IPR018191">
    <property type="entry name" value="4-OT"/>
</dbReference>
<evidence type="ECO:0000313" key="6">
    <source>
        <dbReference type="EMBL" id="SPF32308.1"/>
    </source>
</evidence>
<dbReference type="GO" id="GO:0016853">
    <property type="term" value="F:isomerase activity"/>
    <property type="evidence" value="ECO:0007669"/>
    <property type="project" value="UniProtKB-UniRule"/>
</dbReference>
<dbReference type="NCBIfam" id="TIGR00013">
    <property type="entry name" value="taut"/>
    <property type="match status" value="1"/>
</dbReference>
<dbReference type="NCBIfam" id="NF002571">
    <property type="entry name" value="PRK02220.1"/>
    <property type="match status" value="1"/>
</dbReference>
<dbReference type="EC" id="5.3.2.-" evidence="4"/>
<proteinExistence type="inferred from homology"/>
<organism evidence="6 7">
    <name type="scientific">Candidatus Sulfotelmatobacter kueseliae</name>
    <dbReference type="NCBI Taxonomy" id="2042962"/>
    <lineage>
        <taxon>Bacteria</taxon>
        <taxon>Pseudomonadati</taxon>
        <taxon>Acidobacteriota</taxon>
        <taxon>Terriglobia</taxon>
        <taxon>Terriglobales</taxon>
        <taxon>Candidatus Korobacteraceae</taxon>
        <taxon>Candidatus Sulfotelmatobacter</taxon>
    </lineage>
</organism>
<dbReference type="PANTHER" id="PTHR35530:SF1">
    <property type="entry name" value="2-HYDROXYMUCONATE TAUTOMERASE"/>
    <property type="match status" value="1"/>
</dbReference>